<accession>A0A6H5GZ68</accession>
<sequence length="197" mass="22341">MGREVHLVLRGRAIIVGNEEGTRSIKAFLLPVELPAKYRPDIKASRYFSWTPFRMFRKGRVSYVSNSTTILYDACSIPATSYHVGIGKPQRWYLCRGYFSNSWIRPRHSGAEVKSSWLISIAGRTRKWSCSTSPSSQKQPFGRTDLQNGSHPIYQLAGVTERADYGGYAPCACRVHCSRTMLLILTCLYTLFSIKFV</sequence>
<name>A0A6H5GZ68_9HEMI</name>
<dbReference type="Proteomes" id="UP000479000">
    <property type="component" value="Unassembled WGS sequence"/>
</dbReference>
<dbReference type="AlphaFoldDB" id="A0A6H5GZ68"/>
<gene>
    <name evidence="1" type="ORF">NTEN_LOCUS13595</name>
</gene>
<dbReference type="EMBL" id="CADCXU010020413">
    <property type="protein sequence ID" value="CAB0008349.1"/>
    <property type="molecule type" value="Genomic_DNA"/>
</dbReference>
<feature type="non-terminal residue" evidence="1">
    <location>
        <position position="197"/>
    </location>
</feature>
<evidence type="ECO:0000313" key="2">
    <source>
        <dbReference type="Proteomes" id="UP000479000"/>
    </source>
</evidence>
<evidence type="ECO:0000313" key="1">
    <source>
        <dbReference type="EMBL" id="CAB0008349.1"/>
    </source>
</evidence>
<proteinExistence type="predicted"/>
<reference evidence="1 2" key="1">
    <citation type="submission" date="2020-02" db="EMBL/GenBank/DDBJ databases">
        <authorList>
            <person name="Ferguson B K."/>
        </authorList>
    </citation>
    <scope>NUCLEOTIDE SEQUENCE [LARGE SCALE GENOMIC DNA]</scope>
</reference>
<protein>
    <submittedName>
        <fullName evidence="1">Uncharacterized protein</fullName>
    </submittedName>
</protein>
<organism evidence="1 2">
    <name type="scientific">Nesidiocoris tenuis</name>
    <dbReference type="NCBI Taxonomy" id="355587"/>
    <lineage>
        <taxon>Eukaryota</taxon>
        <taxon>Metazoa</taxon>
        <taxon>Ecdysozoa</taxon>
        <taxon>Arthropoda</taxon>
        <taxon>Hexapoda</taxon>
        <taxon>Insecta</taxon>
        <taxon>Pterygota</taxon>
        <taxon>Neoptera</taxon>
        <taxon>Paraneoptera</taxon>
        <taxon>Hemiptera</taxon>
        <taxon>Heteroptera</taxon>
        <taxon>Panheteroptera</taxon>
        <taxon>Cimicomorpha</taxon>
        <taxon>Miridae</taxon>
        <taxon>Dicyphina</taxon>
        <taxon>Nesidiocoris</taxon>
    </lineage>
</organism>
<keyword evidence="2" id="KW-1185">Reference proteome</keyword>